<accession>A0A934S6F5</accession>
<keyword evidence="8" id="KW-0732">Signal</keyword>
<keyword evidence="6" id="KW-0653">Protein transport</keyword>
<evidence type="ECO:0000259" key="9">
    <source>
        <dbReference type="Pfam" id="PF01618"/>
    </source>
</evidence>
<dbReference type="Proteomes" id="UP000603141">
    <property type="component" value="Unassembled WGS sequence"/>
</dbReference>
<keyword evidence="3 7" id="KW-0812">Transmembrane</keyword>
<reference evidence="10" key="1">
    <citation type="submission" date="2021-01" db="EMBL/GenBank/DDBJ databases">
        <title>Modified the classification status of verrucomicrobia.</title>
        <authorList>
            <person name="Feng X."/>
        </authorList>
    </citation>
    <scope>NUCLEOTIDE SEQUENCE</scope>
    <source>
        <strain evidence="10">KCTC 22041</strain>
    </source>
</reference>
<dbReference type="PANTHER" id="PTHR30625">
    <property type="entry name" value="PROTEIN TOLQ"/>
    <property type="match status" value="1"/>
</dbReference>
<dbReference type="InterPro" id="IPR002898">
    <property type="entry name" value="MotA_ExbB_proton_chnl"/>
</dbReference>
<feature type="signal peptide" evidence="8">
    <location>
        <begin position="1"/>
        <end position="31"/>
    </location>
</feature>
<dbReference type="GO" id="GO:0005886">
    <property type="term" value="C:plasma membrane"/>
    <property type="evidence" value="ECO:0007669"/>
    <property type="project" value="UniProtKB-SubCell"/>
</dbReference>
<keyword evidence="6" id="KW-0813">Transport</keyword>
<comment type="similarity">
    <text evidence="6">Belongs to the exbB/tolQ family.</text>
</comment>
<evidence type="ECO:0000256" key="1">
    <source>
        <dbReference type="ARBA" id="ARBA00004651"/>
    </source>
</evidence>
<name>A0A934S6F5_9BACT</name>
<feature type="chain" id="PRO_5037140433" evidence="8">
    <location>
        <begin position="32"/>
        <end position="260"/>
    </location>
</feature>
<keyword evidence="5 7" id="KW-0472">Membrane</keyword>
<organism evidence="10 11">
    <name type="scientific">Luteolibacter pohnpeiensis</name>
    <dbReference type="NCBI Taxonomy" id="454153"/>
    <lineage>
        <taxon>Bacteria</taxon>
        <taxon>Pseudomonadati</taxon>
        <taxon>Verrucomicrobiota</taxon>
        <taxon>Verrucomicrobiia</taxon>
        <taxon>Verrucomicrobiales</taxon>
        <taxon>Verrucomicrobiaceae</taxon>
        <taxon>Luteolibacter</taxon>
    </lineage>
</organism>
<protein>
    <submittedName>
        <fullName evidence="10">MotA/TolQ/ExbB proton channel family protein</fullName>
    </submittedName>
</protein>
<evidence type="ECO:0000256" key="5">
    <source>
        <dbReference type="ARBA" id="ARBA00023136"/>
    </source>
</evidence>
<evidence type="ECO:0000256" key="3">
    <source>
        <dbReference type="ARBA" id="ARBA00022692"/>
    </source>
</evidence>
<feature type="transmembrane region" description="Helical" evidence="7">
    <location>
        <begin position="204"/>
        <end position="225"/>
    </location>
</feature>
<gene>
    <name evidence="10" type="ORF">JIN85_16190</name>
</gene>
<dbReference type="PANTHER" id="PTHR30625:SF17">
    <property type="entry name" value="TOLQ-RELATED"/>
    <property type="match status" value="1"/>
</dbReference>
<evidence type="ECO:0000256" key="2">
    <source>
        <dbReference type="ARBA" id="ARBA00022475"/>
    </source>
</evidence>
<evidence type="ECO:0000256" key="7">
    <source>
        <dbReference type="SAM" id="Phobius"/>
    </source>
</evidence>
<feature type="transmembrane region" description="Helical" evidence="7">
    <location>
        <begin position="55"/>
        <end position="76"/>
    </location>
</feature>
<keyword evidence="2" id="KW-1003">Cell membrane</keyword>
<dbReference type="Pfam" id="PF01618">
    <property type="entry name" value="MotA_ExbB"/>
    <property type="match status" value="1"/>
</dbReference>
<keyword evidence="11" id="KW-1185">Reference proteome</keyword>
<proteinExistence type="inferred from homology"/>
<dbReference type="InterPro" id="IPR050790">
    <property type="entry name" value="ExbB/TolQ_transport"/>
</dbReference>
<dbReference type="RefSeq" id="WP_200272658.1">
    <property type="nucleotide sequence ID" value="NZ_JAENIJ010000031.1"/>
</dbReference>
<sequence length="260" mass="27447">MKLLFQIIRPAIIALALFMVSTTVTSRIANAAEVNPPPTVEAQDKSLLDLYSDGGWTMHFIALISVGTITIITYCATRIRSKKLIPPALERSLELAMSQQDVSAALQVCEGDSSSLSHVMKETLTKAGAGVEVYSKADLEAVAAETIFHEETKFMLWVNMLNAFAAVAPMLGLLGTVSGMIGSFNQLAAGASKPSDFAGGIGEAMITTAFALIVAIPSMLAYFVFKNLLQSIVGDLAYSASNLINRFISGSGVGASSDEA</sequence>
<comment type="caution">
    <text evidence="10">The sequence shown here is derived from an EMBL/GenBank/DDBJ whole genome shotgun (WGS) entry which is preliminary data.</text>
</comment>
<evidence type="ECO:0000313" key="10">
    <source>
        <dbReference type="EMBL" id="MBK1883960.1"/>
    </source>
</evidence>
<comment type="subcellular location">
    <subcellularLocation>
        <location evidence="1">Cell membrane</location>
        <topology evidence="1">Multi-pass membrane protein</topology>
    </subcellularLocation>
    <subcellularLocation>
        <location evidence="6">Membrane</location>
        <topology evidence="6">Multi-pass membrane protein</topology>
    </subcellularLocation>
</comment>
<dbReference type="EMBL" id="JAENIJ010000031">
    <property type="protein sequence ID" value="MBK1883960.1"/>
    <property type="molecule type" value="Genomic_DNA"/>
</dbReference>
<evidence type="ECO:0000256" key="6">
    <source>
        <dbReference type="RuleBase" id="RU004057"/>
    </source>
</evidence>
<evidence type="ECO:0000256" key="4">
    <source>
        <dbReference type="ARBA" id="ARBA00022989"/>
    </source>
</evidence>
<dbReference type="AlphaFoldDB" id="A0A934S6F5"/>
<evidence type="ECO:0000256" key="8">
    <source>
        <dbReference type="SAM" id="SignalP"/>
    </source>
</evidence>
<feature type="transmembrane region" description="Helical" evidence="7">
    <location>
        <begin position="163"/>
        <end position="184"/>
    </location>
</feature>
<dbReference type="GO" id="GO:0017038">
    <property type="term" value="P:protein import"/>
    <property type="evidence" value="ECO:0007669"/>
    <property type="project" value="TreeGrafter"/>
</dbReference>
<feature type="domain" description="MotA/TolQ/ExbB proton channel" evidence="9">
    <location>
        <begin position="118"/>
        <end position="234"/>
    </location>
</feature>
<evidence type="ECO:0000313" key="11">
    <source>
        <dbReference type="Proteomes" id="UP000603141"/>
    </source>
</evidence>
<keyword evidence="4 7" id="KW-1133">Transmembrane helix</keyword>